<dbReference type="InterPro" id="IPR038404">
    <property type="entry name" value="TRAP_DctP_sf"/>
</dbReference>
<dbReference type="PANTHER" id="PTHR33376">
    <property type="match status" value="1"/>
</dbReference>
<evidence type="ECO:0008006" key="5">
    <source>
        <dbReference type="Google" id="ProtNLM"/>
    </source>
</evidence>
<dbReference type="Proteomes" id="UP000301751">
    <property type="component" value="Unassembled WGS sequence"/>
</dbReference>
<evidence type="ECO:0000313" key="4">
    <source>
        <dbReference type="Proteomes" id="UP000301751"/>
    </source>
</evidence>
<dbReference type="GO" id="GO:0055085">
    <property type="term" value="P:transmembrane transport"/>
    <property type="evidence" value="ECO:0007669"/>
    <property type="project" value="InterPro"/>
</dbReference>
<dbReference type="InterPro" id="IPR018389">
    <property type="entry name" value="DctP_fam"/>
</dbReference>
<reference evidence="4" key="1">
    <citation type="submission" date="2019-03" db="EMBL/GenBank/DDBJ databases">
        <title>Aquabacterium pictum sp.nov., the first bacteriochlorophyll a-containing freshwater bacterium in the genus Aquabacterium of the class Betaproteobacteria.</title>
        <authorList>
            <person name="Hirose S."/>
            <person name="Tank M."/>
            <person name="Hara E."/>
            <person name="Tamaki H."/>
            <person name="Takaichi S."/>
            <person name="Haruta S."/>
            <person name="Hanada S."/>
        </authorList>
    </citation>
    <scope>NUCLEOTIDE SEQUENCE [LARGE SCALE GENOMIC DNA]</scope>
    <source>
        <strain evidence="4">W35</strain>
    </source>
</reference>
<evidence type="ECO:0000313" key="3">
    <source>
        <dbReference type="EMBL" id="GCL61314.1"/>
    </source>
</evidence>
<evidence type="ECO:0000256" key="2">
    <source>
        <dbReference type="SAM" id="SignalP"/>
    </source>
</evidence>
<proteinExistence type="predicted"/>
<name>A0A480AI53_9BURK</name>
<feature type="chain" id="PRO_5019715577" description="C4-dicarboxylate ABC transporter substrate-binding protein" evidence="2">
    <location>
        <begin position="34"/>
        <end position="337"/>
    </location>
</feature>
<dbReference type="EMBL" id="BJCL01000001">
    <property type="protein sequence ID" value="GCL61314.1"/>
    <property type="molecule type" value="Genomic_DNA"/>
</dbReference>
<dbReference type="RefSeq" id="WP_137731076.1">
    <property type="nucleotide sequence ID" value="NZ_BJCL01000001.1"/>
</dbReference>
<gene>
    <name evidence="3" type="ORF">AQPW35_03950</name>
</gene>
<sequence>MTALRMPTSRLACLARQLVAAAVVAGASVAAHAADLRLLSSFNSTQKPTYAVLERYLANVKALSNGGIRISVAGPEVVPIFEQLQPVTSGTFDMLYTHPVFHAGNGSLALTVDAMAVDPALRRSSGVWDAIDAFYQRKHKLKLVAMMSVSNEGYHLFTKQPLSPAGDLAGRKIRGTPTYFGVIEALGAQPVVLPGSEIYSALQTGVIDGAGWPAAGMVSMRHYEVAKYRLRPTFGAATQPVFVNLDRWNKLDAKTQQVLLEAGKKTELEMPALGDAIQDEEDAELNKRGVQVIQMSPATAAKVRKAFVDSIWKLGADCCRDEAAALRAMAIKAGLTQ</sequence>
<comment type="caution">
    <text evidence="3">The sequence shown here is derived from an EMBL/GenBank/DDBJ whole genome shotgun (WGS) entry which is preliminary data.</text>
</comment>
<keyword evidence="4" id="KW-1185">Reference proteome</keyword>
<protein>
    <recommendedName>
        <fullName evidence="5">C4-dicarboxylate ABC transporter substrate-binding protein</fullName>
    </recommendedName>
</protein>
<dbReference type="OrthoDB" id="6139617at2"/>
<feature type="signal peptide" evidence="2">
    <location>
        <begin position="1"/>
        <end position="33"/>
    </location>
</feature>
<dbReference type="AlphaFoldDB" id="A0A480AI53"/>
<evidence type="ECO:0000256" key="1">
    <source>
        <dbReference type="ARBA" id="ARBA00022729"/>
    </source>
</evidence>
<dbReference type="Pfam" id="PF03480">
    <property type="entry name" value="DctP"/>
    <property type="match status" value="1"/>
</dbReference>
<dbReference type="PANTHER" id="PTHR33376:SF5">
    <property type="entry name" value="EXTRACYTOPLASMIC SOLUTE RECEPTOR PROTEIN"/>
    <property type="match status" value="1"/>
</dbReference>
<accession>A0A480AI53</accession>
<keyword evidence="1 2" id="KW-0732">Signal</keyword>
<dbReference type="Gene3D" id="3.40.190.170">
    <property type="entry name" value="Bacterial extracellular solute-binding protein, family 7"/>
    <property type="match status" value="1"/>
</dbReference>
<organism evidence="3 4">
    <name type="scientific">Pseudaquabacterium pictum</name>
    <dbReference type="NCBI Taxonomy" id="2315236"/>
    <lineage>
        <taxon>Bacteria</taxon>
        <taxon>Pseudomonadati</taxon>
        <taxon>Pseudomonadota</taxon>
        <taxon>Betaproteobacteria</taxon>
        <taxon>Burkholderiales</taxon>
        <taxon>Sphaerotilaceae</taxon>
        <taxon>Pseudaquabacterium</taxon>
    </lineage>
</organism>
<dbReference type="NCBIfam" id="NF037995">
    <property type="entry name" value="TRAP_S1"/>
    <property type="match status" value="1"/>
</dbReference>